<evidence type="ECO:0000256" key="6">
    <source>
        <dbReference type="ARBA" id="ARBA00023004"/>
    </source>
</evidence>
<evidence type="ECO:0000313" key="10">
    <source>
        <dbReference type="EMBL" id="PHH73273.1"/>
    </source>
</evidence>
<keyword evidence="6 8" id="KW-0408">Iron</keyword>
<dbReference type="PANTHER" id="PTHR46300">
    <property type="entry name" value="P450, PUTATIVE (EUROFUNG)-RELATED-RELATED"/>
    <property type="match status" value="1"/>
</dbReference>
<dbReference type="InterPro" id="IPR002401">
    <property type="entry name" value="Cyt_P450_E_grp-I"/>
</dbReference>
<dbReference type="InterPro" id="IPR001128">
    <property type="entry name" value="Cyt_P450"/>
</dbReference>
<evidence type="ECO:0000256" key="9">
    <source>
        <dbReference type="RuleBase" id="RU000461"/>
    </source>
</evidence>
<gene>
    <name evidence="10" type="ORF">CDD80_3917</name>
</gene>
<comment type="caution">
    <text evidence="10">The sequence shown here is derived from an EMBL/GenBank/DDBJ whole genome shotgun (WGS) entry which is preliminary data.</text>
</comment>
<dbReference type="InterPro" id="IPR017972">
    <property type="entry name" value="Cyt_P450_CS"/>
</dbReference>
<name>A0A2C5Z091_9HYPO</name>
<sequence length="194" mass="21617">MVSGGIDTVPSNIIMCLAFLSSPEGQAVQAKAYEAIREVYPDGDVWLASMAEEKVPYLVALIKETLRFWTNAYAANYDESRYKMPERFIPERFLDDNESTGPVHYSFGAGSRMCAGTHLANRELYTALLRLITAFEVVPARDPADAPILDAIECNAKPTSLTTDPKPFKIGLRPRDEPLLRRWIAAAEERTASM</sequence>
<keyword evidence="4 8" id="KW-0479">Metal-binding</keyword>
<organism evidence="10 11">
    <name type="scientific">Ophiocordyceps camponoti-rufipedis</name>
    <dbReference type="NCBI Taxonomy" id="2004952"/>
    <lineage>
        <taxon>Eukaryota</taxon>
        <taxon>Fungi</taxon>
        <taxon>Dikarya</taxon>
        <taxon>Ascomycota</taxon>
        <taxon>Pezizomycotina</taxon>
        <taxon>Sordariomycetes</taxon>
        <taxon>Hypocreomycetidae</taxon>
        <taxon>Hypocreales</taxon>
        <taxon>Ophiocordycipitaceae</taxon>
        <taxon>Ophiocordyceps</taxon>
    </lineage>
</organism>
<evidence type="ECO:0000256" key="5">
    <source>
        <dbReference type="ARBA" id="ARBA00023002"/>
    </source>
</evidence>
<dbReference type="SUPFAM" id="SSF48264">
    <property type="entry name" value="Cytochrome P450"/>
    <property type="match status" value="1"/>
</dbReference>
<keyword evidence="5 9" id="KW-0560">Oxidoreductase</keyword>
<proteinExistence type="inferred from homology"/>
<dbReference type="PRINTS" id="PR00385">
    <property type="entry name" value="P450"/>
</dbReference>
<dbReference type="Gene3D" id="1.10.630.10">
    <property type="entry name" value="Cytochrome P450"/>
    <property type="match status" value="1"/>
</dbReference>
<evidence type="ECO:0000256" key="2">
    <source>
        <dbReference type="ARBA" id="ARBA00010617"/>
    </source>
</evidence>
<comment type="cofactor">
    <cofactor evidence="1 8">
        <name>heme</name>
        <dbReference type="ChEBI" id="CHEBI:30413"/>
    </cofactor>
</comment>
<dbReference type="GO" id="GO:0005506">
    <property type="term" value="F:iron ion binding"/>
    <property type="evidence" value="ECO:0007669"/>
    <property type="project" value="InterPro"/>
</dbReference>
<comment type="similarity">
    <text evidence="2 9">Belongs to the cytochrome P450 family.</text>
</comment>
<evidence type="ECO:0000256" key="8">
    <source>
        <dbReference type="PIRSR" id="PIRSR602401-1"/>
    </source>
</evidence>
<dbReference type="InterPro" id="IPR036396">
    <property type="entry name" value="Cyt_P450_sf"/>
</dbReference>
<keyword evidence="11" id="KW-1185">Reference proteome</keyword>
<dbReference type="GO" id="GO:0004497">
    <property type="term" value="F:monooxygenase activity"/>
    <property type="evidence" value="ECO:0007669"/>
    <property type="project" value="UniProtKB-KW"/>
</dbReference>
<accession>A0A2C5Z091</accession>
<dbReference type="PRINTS" id="PR00463">
    <property type="entry name" value="EP450I"/>
</dbReference>
<dbReference type="EMBL" id="NJES01000355">
    <property type="protein sequence ID" value="PHH73273.1"/>
    <property type="molecule type" value="Genomic_DNA"/>
</dbReference>
<evidence type="ECO:0000313" key="11">
    <source>
        <dbReference type="Proteomes" id="UP000226431"/>
    </source>
</evidence>
<protein>
    <recommendedName>
        <fullName evidence="12">Cytochrome P450</fullName>
    </recommendedName>
</protein>
<dbReference type="PANTHER" id="PTHR46300:SF1">
    <property type="entry name" value="P450, PUTATIVE (EUROFUNG)-RELATED"/>
    <property type="match status" value="1"/>
</dbReference>
<evidence type="ECO:0008006" key="12">
    <source>
        <dbReference type="Google" id="ProtNLM"/>
    </source>
</evidence>
<evidence type="ECO:0000256" key="4">
    <source>
        <dbReference type="ARBA" id="ARBA00022723"/>
    </source>
</evidence>
<dbReference type="InterPro" id="IPR050364">
    <property type="entry name" value="Cytochrome_P450_fung"/>
</dbReference>
<dbReference type="GO" id="GO:0016705">
    <property type="term" value="F:oxidoreductase activity, acting on paired donors, with incorporation or reduction of molecular oxygen"/>
    <property type="evidence" value="ECO:0007669"/>
    <property type="project" value="InterPro"/>
</dbReference>
<evidence type="ECO:0000256" key="7">
    <source>
        <dbReference type="ARBA" id="ARBA00023033"/>
    </source>
</evidence>
<dbReference type="AlphaFoldDB" id="A0A2C5Z091"/>
<evidence type="ECO:0000256" key="3">
    <source>
        <dbReference type="ARBA" id="ARBA00022617"/>
    </source>
</evidence>
<keyword evidence="7 9" id="KW-0503">Monooxygenase</keyword>
<dbReference type="STRING" id="2004952.A0A2C5Z091"/>
<reference evidence="10 11" key="1">
    <citation type="submission" date="2017-06" db="EMBL/GenBank/DDBJ databases">
        <title>Ant-infecting Ophiocordyceps genomes reveal a high diversity of potential behavioral manipulation genes and a possible major role for enterotoxins.</title>
        <authorList>
            <person name="De Bekker C."/>
            <person name="Evans H.C."/>
            <person name="Brachmann A."/>
            <person name="Hughes D.P."/>
        </authorList>
    </citation>
    <scope>NUCLEOTIDE SEQUENCE [LARGE SCALE GENOMIC DNA]</scope>
    <source>
        <strain evidence="10 11">Map16</strain>
    </source>
</reference>
<dbReference type="Pfam" id="PF00067">
    <property type="entry name" value="p450"/>
    <property type="match status" value="1"/>
</dbReference>
<dbReference type="PROSITE" id="PS00086">
    <property type="entry name" value="CYTOCHROME_P450"/>
    <property type="match status" value="1"/>
</dbReference>
<feature type="binding site" description="axial binding residue" evidence="8">
    <location>
        <position position="114"/>
    </location>
    <ligand>
        <name>heme</name>
        <dbReference type="ChEBI" id="CHEBI:30413"/>
    </ligand>
    <ligandPart>
        <name>Fe</name>
        <dbReference type="ChEBI" id="CHEBI:18248"/>
    </ligandPart>
</feature>
<dbReference type="OrthoDB" id="1055148at2759"/>
<keyword evidence="3 8" id="KW-0349">Heme</keyword>
<dbReference type="GO" id="GO:0020037">
    <property type="term" value="F:heme binding"/>
    <property type="evidence" value="ECO:0007669"/>
    <property type="project" value="InterPro"/>
</dbReference>
<dbReference type="Proteomes" id="UP000226431">
    <property type="component" value="Unassembled WGS sequence"/>
</dbReference>
<evidence type="ECO:0000256" key="1">
    <source>
        <dbReference type="ARBA" id="ARBA00001971"/>
    </source>
</evidence>